<dbReference type="PROSITE" id="PS50089">
    <property type="entry name" value="ZF_RING_2"/>
    <property type="match status" value="1"/>
</dbReference>
<dbReference type="GO" id="GO:0045944">
    <property type="term" value="P:positive regulation of transcription by RNA polymerase II"/>
    <property type="evidence" value="ECO:0007669"/>
    <property type="project" value="TreeGrafter"/>
</dbReference>
<accession>A0A9Q0YSQ2</accession>
<protein>
    <submittedName>
        <fullName evidence="7">E3 ubiquitin-protein ligase RNF4</fullName>
    </submittedName>
</protein>
<gene>
    <name evidence="7" type="ORF">HOLleu_33583</name>
</gene>
<keyword evidence="2 4" id="KW-0863">Zinc-finger</keyword>
<evidence type="ECO:0000256" key="2">
    <source>
        <dbReference type="ARBA" id="ARBA00022771"/>
    </source>
</evidence>
<dbReference type="PROSITE" id="PS00518">
    <property type="entry name" value="ZF_RING_1"/>
    <property type="match status" value="1"/>
</dbReference>
<dbReference type="SMART" id="SM00184">
    <property type="entry name" value="RING"/>
    <property type="match status" value="1"/>
</dbReference>
<comment type="caution">
    <text evidence="7">The sequence shown here is derived from an EMBL/GenBank/DDBJ whole genome shotgun (WGS) entry which is preliminary data.</text>
</comment>
<dbReference type="Proteomes" id="UP001152320">
    <property type="component" value="Chromosome 17"/>
</dbReference>
<dbReference type="Gene3D" id="3.30.40.10">
    <property type="entry name" value="Zinc/RING finger domain, C3HC4 (zinc finger)"/>
    <property type="match status" value="1"/>
</dbReference>
<dbReference type="PANTHER" id="PTHR23041">
    <property type="entry name" value="RING FINGER DOMAIN-CONTAINING"/>
    <property type="match status" value="1"/>
</dbReference>
<dbReference type="PANTHER" id="PTHR23041:SF78">
    <property type="entry name" value="E3 UBIQUITIN-PROTEIN LIGASE RNF4"/>
    <property type="match status" value="1"/>
</dbReference>
<organism evidence="7 8">
    <name type="scientific">Holothuria leucospilota</name>
    <name type="common">Black long sea cucumber</name>
    <name type="synonym">Mertensiothuria leucospilota</name>
    <dbReference type="NCBI Taxonomy" id="206669"/>
    <lineage>
        <taxon>Eukaryota</taxon>
        <taxon>Metazoa</taxon>
        <taxon>Echinodermata</taxon>
        <taxon>Eleutherozoa</taxon>
        <taxon>Echinozoa</taxon>
        <taxon>Holothuroidea</taxon>
        <taxon>Aspidochirotacea</taxon>
        <taxon>Aspidochirotida</taxon>
        <taxon>Holothuriidae</taxon>
        <taxon>Holothuria</taxon>
    </lineage>
</organism>
<sequence>MIDDEKMERDRARRKRTNRGSSEEVVDLSFNPGRRGTNEPIVEEEIVAVNEASTSVAIVDLTKDSNDSSILSADVVDLTEINGTEDRDEVTPPKRSRRRKHTSQDMGSGNSVVISSGDETDDSDDLVLLNSPLPDEVNERLASCKTASPPKKIIKCPICYDDDAAIKASGRRLVSTNCGHIFCENCLKTSISTQHKCPTCRKKLTMRQMHPIFL</sequence>
<evidence type="ECO:0000256" key="5">
    <source>
        <dbReference type="SAM" id="MobiDB-lite"/>
    </source>
</evidence>
<name>A0A9Q0YSQ2_HOLLE</name>
<dbReference type="GO" id="GO:0008270">
    <property type="term" value="F:zinc ion binding"/>
    <property type="evidence" value="ECO:0007669"/>
    <property type="project" value="UniProtKB-KW"/>
</dbReference>
<keyword evidence="8" id="KW-1185">Reference proteome</keyword>
<feature type="compositionally biased region" description="Basic and acidic residues" evidence="5">
    <location>
        <begin position="1"/>
        <end position="11"/>
    </location>
</feature>
<dbReference type="AlphaFoldDB" id="A0A9Q0YSQ2"/>
<evidence type="ECO:0000256" key="4">
    <source>
        <dbReference type="PROSITE-ProRule" id="PRU00175"/>
    </source>
</evidence>
<reference evidence="7" key="1">
    <citation type="submission" date="2021-10" db="EMBL/GenBank/DDBJ databases">
        <title>Tropical sea cucumber genome reveals ecological adaptation and Cuvierian tubules defense mechanism.</title>
        <authorList>
            <person name="Chen T."/>
        </authorList>
    </citation>
    <scope>NUCLEOTIDE SEQUENCE</scope>
    <source>
        <strain evidence="7">Nanhai2018</strain>
        <tissue evidence="7">Muscle</tissue>
    </source>
</reference>
<evidence type="ECO:0000313" key="7">
    <source>
        <dbReference type="EMBL" id="KAJ8025887.1"/>
    </source>
</evidence>
<dbReference type="SUPFAM" id="SSF57850">
    <property type="entry name" value="RING/U-box"/>
    <property type="match status" value="1"/>
</dbReference>
<evidence type="ECO:0000256" key="1">
    <source>
        <dbReference type="ARBA" id="ARBA00022723"/>
    </source>
</evidence>
<feature type="region of interest" description="Disordered" evidence="5">
    <location>
        <begin position="83"/>
        <end position="125"/>
    </location>
</feature>
<dbReference type="InterPro" id="IPR017907">
    <property type="entry name" value="Znf_RING_CS"/>
</dbReference>
<dbReference type="InterPro" id="IPR047134">
    <property type="entry name" value="RNF4"/>
</dbReference>
<feature type="region of interest" description="Disordered" evidence="5">
    <location>
        <begin position="1"/>
        <end position="39"/>
    </location>
</feature>
<feature type="domain" description="RING-type" evidence="6">
    <location>
        <begin position="156"/>
        <end position="201"/>
    </location>
</feature>
<feature type="compositionally biased region" description="Polar residues" evidence="5">
    <location>
        <begin position="104"/>
        <end position="114"/>
    </location>
</feature>
<dbReference type="InterPro" id="IPR013083">
    <property type="entry name" value="Znf_RING/FYVE/PHD"/>
</dbReference>
<dbReference type="InterPro" id="IPR001841">
    <property type="entry name" value="Znf_RING"/>
</dbReference>
<proteinExistence type="predicted"/>
<evidence type="ECO:0000313" key="8">
    <source>
        <dbReference type="Proteomes" id="UP001152320"/>
    </source>
</evidence>
<keyword evidence="3" id="KW-0862">Zinc</keyword>
<dbReference type="Pfam" id="PF14634">
    <property type="entry name" value="zf-RING_5"/>
    <property type="match status" value="1"/>
</dbReference>
<evidence type="ECO:0000259" key="6">
    <source>
        <dbReference type="PROSITE" id="PS50089"/>
    </source>
</evidence>
<keyword evidence="1" id="KW-0479">Metal-binding</keyword>
<evidence type="ECO:0000256" key="3">
    <source>
        <dbReference type="ARBA" id="ARBA00022833"/>
    </source>
</evidence>
<dbReference type="OrthoDB" id="6105938at2759"/>
<dbReference type="EMBL" id="JAIZAY010000017">
    <property type="protein sequence ID" value="KAJ8025887.1"/>
    <property type="molecule type" value="Genomic_DNA"/>
</dbReference>